<dbReference type="GeneID" id="87831371"/>
<dbReference type="EMBL" id="MU853226">
    <property type="protein sequence ID" value="KAK4125380.1"/>
    <property type="molecule type" value="Genomic_DNA"/>
</dbReference>
<dbReference type="Gene3D" id="2.60.120.200">
    <property type="match status" value="1"/>
</dbReference>
<keyword evidence="2" id="KW-0378">Hydrolase</keyword>
<feature type="chain" id="PRO_5042851209" evidence="1">
    <location>
        <begin position="20"/>
        <end position="226"/>
    </location>
</feature>
<reference evidence="2" key="1">
    <citation type="journal article" date="2023" name="Mol. Phylogenet. Evol.">
        <title>Genome-scale phylogeny and comparative genomics of the fungal order Sordariales.</title>
        <authorList>
            <person name="Hensen N."/>
            <person name="Bonometti L."/>
            <person name="Westerberg I."/>
            <person name="Brannstrom I.O."/>
            <person name="Guillou S."/>
            <person name="Cros-Aarteil S."/>
            <person name="Calhoun S."/>
            <person name="Haridas S."/>
            <person name="Kuo A."/>
            <person name="Mondo S."/>
            <person name="Pangilinan J."/>
            <person name="Riley R."/>
            <person name="LaButti K."/>
            <person name="Andreopoulos B."/>
            <person name="Lipzen A."/>
            <person name="Chen C."/>
            <person name="Yan M."/>
            <person name="Daum C."/>
            <person name="Ng V."/>
            <person name="Clum A."/>
            <person name="Steindorff A."/>
            <person name="Ohm R.A."/>
            <person name="Martin F."/>
            <person name="Silar P."/>
            <person name="Natvig D.O."/>
            <person name="Lalanne C."/>
            <person name="Gautier V."/>
            <person name="Ament-Velasquez S.L."/>
            <person name="Kruys A."/>
            <person name="Hutchinson M.I."/>
            <person name="Powell A.J."/>
            <person name="Barry K."/>
            <person name="Miller A.N."/>
            <person name="Grigoriev I.V."/>
            <person name="Debuchy R."/>
            <person name="Gladieux P."/>
            <person name="Hiltunen Thoren M."/>
            <person name="Johannesson H."/>
        </authorList>
    </citation>
    <scope>NUCLEOTIDE SEQUENCE</scope>
    <source>
        <strain evidence="2">CBS 731.68</strain>
    </source>
</reference>
<feature type="signal peptide" evidence="1">
    <location>
        <begin position="1"/>
        <end position="19"/>
    </location>
</feature>
<dbReference type="RefSeq" id="XP_062649151.1">
    <property type="nucleotide sequence ID" value="XM_062794602.1"/>
</dbReference>
<accession>A0AAN6U3N8</accession>
<dbReference type="Proteomes" id="UP001302602">
    <property type="component" value="Unassembled WGS sequence"/>
</dbReference>
<keyword evidence="1" id="KW-0732">Signal</keyword>
<dbReference type="InterPro" id="IPR013320">
    <property type="entry name" value="ConA-like_dom_sf"/>
</dbReference>
<dbReference type="SUPFAM" id="SSF49899">
    <property type="entry name" value="Concanavalin A-like lectins/glucanases"/>
    <property type="match status" value="1"/>
</dbReference>
<evidence type="ECO:0000313" key="2">
    <source>
        <dbReference type="EMBL" id="KAK4125380.1"/>
    </source>
</evidence>
<keyword evidence="3" id="KW-1185">Reference proteome</keyword>
<evidence type="ECO:0000313" key="3">
    <source>
        <dbReference type="Proteomes" id="UP001302602"/>
    </source>
</evidence>
<protein>
    <submittedName>
        <fullName evidence="2">Glycoside hydrolase family 16 protein</fullName>
    </submittedName>
</protein>
<comment type="caution">
    <text evidence="2">The sequence shown here is derived from an EMBL/GenBank/DDBJ whole genome shotgun (WGS) entry which is preliminary data.</text>
</comment>
<dbReference type="PANTHER" id="PTHR10963">
    <property type="entry name" value="GLYCOSYL HYDROLASE-RELATED"/>
    <property type="match status" value="1"/>
</dbReference>
<dbReference type="GO" id="GO:0016787">
    <property type="term" value="F:hydrolase activity"/>
    <property type="evidence" value="ECO:0007669"/>
    <property type="project" value="UniProtKB-KW"/>
</dbReference>
<gene>
    <name evidence="2" type="ORF">N657DRAFT_655401</name>
</gene>
<reference evidence="2" key="2">
    <citation type="submission" date="2023-05" db="EMBL/GenBank/DDBJ databases">
        <authorList>
            <consortium name="Lawrence Berkeley National Laboratory"/>
            <person name="Steindorff A."/>
            <person name="Hensen N."/>
            <person name="Bonometti L."/>
            <person name="Westerberg I."/>
            <person name="Brannstrom I.O."/>
            <person name="Guillou S."/>
            <person name="Cros-Aarteil S."/>
            <person name="Calhoun S."/>
            <person name="Haridas S."/>
            <person name="Kuo A."/>
            <person name="Mondo S."/>
            <person name="Pangilinan J."/>
            <person name="Riley R."/>
            <person name="Labutti K."/>
            <person name="Andreopoulos B."/>
            <person name="Lipzen A."/>
            <person name="Chen C."/>
            <person name="Yanf M."/>
            <person name="Daum C."/>
            <person name="Ng V."/>
            <person name="Clum A."/>
            <person name="Ohm R."/>
            <person name="Martin F."/>
            <person name="Silar P."/>
            <person name="Natvig D."/>
            <person name="Lalanne C."/>
            <person name="Gautier V."/>
            <person name="Ament-Velasquez S.L."/>
            <person name="Kruys A."/>
            <person name="Hutchinson M.I."/>
            <person name="Powell A.J."/>
            <person name="Barry K."/>
            <person name="Miller A.N."/>
            <person name="Grigoriev I.V."/>
            <person name="Debuchy R."/>
            <person name="Gladieux P."/>
            <person name="Thoren M.H."/>
            <person name="Johannesson H."/>
        </authorList>
    </citation>
    <scope>NUCLEOTIDE SEQUENCE</scope>
    <source>
        <strain evidence="2">CBS 731.68</strain>
    </source>
</reference>
<dbReference type="AlphaFoldDB" id="A0AAN6U3N8"/>
<organism evidence="2 3">
    <name type="scientific">Parathielavia appendiculata</name>
    <dbReference type="NCBI Taxonomy" id="2587402"/>
    <lineage>
        <taxon>Eukaryota</taxon>
        <taxon>Fungi</taxon>
        <taxon>Dikarya</taxon>
        <taxon>Ascomycota</taxon>
        <taxon>Pezizomycotina</taxon>
        <taxon>Sordariomycetes</taxon>
        <taxon>Sordariomycetidae</taxon>
        <taxon>Sordariales</taxon>
        <taxon>Chaetomiaceae</taxon>
        <taxon>Parathielavia</taxon>
    </lineage>
</organism>
<evidence type="ECO:0000256" key="1">
    <source>
        <dbReference type="SAM" id="SignalP"/>
    </source>
</evidence>
<dbReference type="InterPro" id="IPR050546">
    <property type="entry name" value="Glycosyl_Hydrlase_16"/>
</dbReference>
<proteinExistence type="predicted"/>
<sequence>MVFRDILSGFALGLPLVQGAIPSIPGFSLVWAEDFTGNAGSLHQQHQQSAPQRNGRLQIIAIRERHGCWTSARIESQRADFVCRKSGKMRIEASLSVPATLGAAYRGQYWNWPGIGEFDIMENANGINRVWGVLHCGPRVPGAACQGNLHTYTFEVDRTQQQLKAIRLFVDGILFHQIAVHNPHFILLSLAIGGAFPNKNYSNTTPLPTTTSGGVFEAQYIAVYNN</sequence>
<dbReference type="PANTHER" id="PTHR10963:SF60">
    <property type="entry name" value="GRAM-NEGATIVE BACTERIA-BINDING PROTEIN 1-RELATED"/>
    <property type="match status" value="1"/>
</dbReference>
<name>A0AAN6U3N8_9PEZI</name>